<protein>
    <recommendedName>
        <fullName evidence="2">histidine kinase</fullName>
        <ecNumber evidence="2">2.7.13.3</ecNumber>
    </recommendedName>
</protein>
<dbReference type="PROSITE" id="PS50109">
    <property type="entry name" value="HIS_KIN"/>
    <property type="match status" value="1"/>
</dbReference>
<evidence type="ECO:0000256" key="5">
    <source>
        <dbReference type="ARBA" id="ARBA00022777"/>
    </source>
</evidence>
<organism evidence="9 10">
    <name type="scientific">Bradyrhizobium ontarionense</name>
    <dbReference type="NCBI Taxonomy" id="2898149"/>
    <lineage>
        <taxon>Bacteria</taxon>
        <taxon>Pseudomonadati</taxon>
        <taxon>Pseudomonadota</taxon>
        <taxon>Alphaproteobacteria</taxon>
        <taxon>Hyphomicrobiales</taxon>
        <taxon>Nitrobacteraceae</taxon>
        <taxon>Bradyrhizobium</taxon>
    </lineage>
</organism>
<dbReference type="InterPro" id="IPR036890">
    <property type="entry name" value="HATPase_C_sf"/>
</dbReference>
<dbReference type="InterPro" id="IPR004358">
    <property type="entry name" value="Sig_transdc_His_kin-like_C"/>
</dbReference>
<evidence type="ECO:0000313" key="9">
    <source>
        <dbReference type="EMBL" id="UFZ02901.1"/>
    </source>
</evidence>
<dbReference type="Pfam" id="PF00512">
    <property type="entry name" value="HisKA"/>
    <property type="match status" value="1"/>
</dbReference>
<keyword evidence="9" id="KW-0067">ATP-binding</keyword>
<dbReference type="RefSeq" id="WP_231318686.1">
    <property type="nucleotide sequence ID" value="NZ_CP088156.1"/>
</dbReference>
<keyword evidence="7" id="KW-1133">Transmembrane helix</keyword>
<dbReference type="InterPro" id="IPR036097">
    <property type="entry name" value="HisK_dim/P_sf"/>
</dbReference>
<dbReference type="SUPFAM" id="SSF55874">
    <property type="entry name" value="ATPase domain of HSP90 chaperone/DNA topoisomerase II/histidine kinase"/>
    <property type="match status" value="1"/>
</dbReference>
<keyword evidence="10" id="KW-1185">Reference proteome</keyword>
<dbReference type="Proteomes" id="UP001431010">
    <property type="component" value="Chromosome"/>
</dbReference>
<keyword evidence="6" id="KW-0902">Two-component regulatory system</keyword>
<evidence type="ECO:0000256" key="4">
    <source>
        <dbReference type="ARBA" id="ARBA00022679"/>
    </source>
</evidence>
<evidence type="ECO:0000256" key="7">
    <source>
        <dbReference type="SAM" id="Phobius"/>
    </source>
</evidence>
<dbReference type="Gene3D" id="3.30.565.10">
    <property type="entry name" value="Histidine kinase-like ATPase, C-terminal domain"/>
    <property type="match status" value="1"/>
</dbReference>
<keyword evidence="7" id="KW-0472">Membrane</keyword>
<accession>A0ABY3R6I9</accession>
<dbReference type="EC" id="2.7.13.3" evidence="2"/>
<dbReference type="InterPro" id="IPR003594">
    <property type="entry name" value="HATPase_dom"/>
</dbReference>
<evidence type="ECO:0000256" key="3">
    <source>
        <dbReference type="ARBA" id="ARBA00022553"/>
    </source>
</evidence>
<evidence type="ECO:0000313" key="10">
    <source>
        <dbReference type="Proteomes" id="UP001431010"/>
    </source>
</evidence>
<feature type="transmembrane region" description="Helical" evidence="7">
    <location>
        <begin position="47"/>
        <end position="66"/>
    </location>
</feature>
<name>A0ABY3R6I9_9BRAD</name>
<dbReference type="InterPro" id="IPR003661">
    <property type="entry name" value="HisK_dim/P_dom"/>
</dbReference>
<keyword evidence="5" id="KW-0418">Kinase</keyword>
<feature type="domain" description="Histidine kinase" evidence="8">
    <location>
        <begin position="207"/>
        <end position="430"/>
    </location>
</feature>
<comment type="catalytic activity">
    <reaction evidence="1">
        <text>ATP + protein L-histidine = ADP + protein N-phospho-L-histidine.</text>
        <dbReference type="EC" id="2.7.13.3"/>
    </reaction>
</comment>
<reference evidence="9" key="1">
    <citation type="journal article" date="2024" name="Antonie Van Leeuwenhoek">
        <title>Bradyrhizobium ontarionense sp. nov., a novel bacterial symbiont isolated from Aeschynomene indica (Indian jointvetch), harbours photosynthesis, nitrogen fixation and nitrous oxide (N2O) reductase genes.</title>
        <authorList>
            <person name="Bromfield E.S.P."/>
            <person name="Cloutier S."/>
        </authorList>
    </citation>
    <scope>NUCLEOTIDE SEQUENCE</scope>
    <source>
        <strain evidence="9">A19</strain>
    </source>
</reference>
<dbReference type="Pfam" id="PF02518">
    <property type="entry name" value="HATPase_c"/>
    <property type="match status" value="1"/>
</dbReference>
<evidence type="ECO:0000259" key="8">
    <source>
        <dbReference type="PROSITE" id="PS50109"/>
    </source>
</evidence>
<dbReference type="EMBL" id="CP088156">
    <property type="protein sequence ID" value="UFZ02901.1"/>
    <property type="molecule type" value="Genomic_DNA"/>
</dbReference>
<sequence length="435" mass="47274">MALDAPSHSPLTIFTPWPDRLRHSAIILLAAALALAGLVLLDELLPLRALAVFLCIAAAALVPWQLHGTVAKREDERHANPVEAPAVSAVVDGIADPAVLLDRAGRVIHLNAAAAQLAPALRKGELAQFALRTPEIITALREAIAATETRRATYHDHVPVDRWMELVITPVPVPTAFGGIDKCMLMTFHDLTPLRRVEEMRADFVANASHELRTPLAALSGFIDTLQGPAKDDPKARERFLGIMHTQATRMARLIDDLLSLSRVELSAHVRPDTLVDVVAIIRQVTDGLESLARERQVVIETSLPEAPVTIAGDREELLRVFENLIENALKYGASGGRVIVSLEQAVSGEGTPEIRVKVRDFGPGIAPEHLPRLTERFYRVDVGDSRAQGGTGLGLSLVKHILNRHRGRLLIESVPRHGAAFTACFPQSRPARGA</sequence>
<dbReference type="InterPro" id="IPR005467">
    <property type="entry name" value="His_kinase_dom"/>
</dbReference>
<keyword evidence="4" id="KW-0808">Transferase</keyword>
<dbReference type="InterPro" id="IPR050351">
    <property type="entry name" value="BphY/WalK/GraS-like"/>
</dbReference>
<dbReference type="Gene3D" id="1.10.287.130">
    <property type="match status" value="1"/>
</dbReference>
<feature type="transmembrane region" description="Helical" evidence="7">
    <location>
        <begin position="20"/>
        <end position="40"/>
    </location>
</feature>
<dbReference type="SUPFAM" id="SSF47384">
    <property type="entry name" value="Homodimeric domain of signal transducing histidine kinase"/>
    <property type="match status" value="1"/>
</dbReference>
<dbReference type="PRINTS" id="PR00344">
    <property type="entry name" value="BCTRLSENSOR"/>
</dbReference>
<dbReference type="PANTHER" id="PTHR45453">
    <property type="entry name" value="PHOSPHATE REGULON SENSOR PROTEIN PHOR"/>
    <property type="match status" value="1"/>
</dbReference>
<dbReference type="PANTHER" id="PTHR45453:SF1">
    <property type="entry name" value="PHOSPHATE REGULON SENSOR PROTEIN PHOR"/>
    <property type="match status" value="1"/>
</dbReference>
<gene>
    <name evidence="9" type="ORF">LQG66_27110</name>
</gene>
<keyword evidence="7" id="KW-0812">Transmembrane</keyword>
<evidence type="ECO:0000256" key="6">
    <source>
        <dbReference type="ARBA" id="ARBA00023012"/>
    </source>
</evidence>
<dbReference type="SMART" id="SM00388">
    <property type="entry name" value="HisKA"/>
    <property type="match status" value="1"/>
</dbReference>
<evidence type="ECO:0000256" key="2">
    <source>
        <dbReference type="ARBA" id="ARBA00012438"/>
    </source>
</evidence>
<evidence type="ECO:0000256" key="1">
    <source>
        <dbReference type="ARBA" id="ARBA00000085"/>
    </source>
</evidence>
<dbReference type="GO" id="GO:0005524">
    <property type="term" value="F:ATP binding"/>
    <property type="evidence" value="ECO:0007669"/>
    <property type="project" value="UniProtKB-KW"/>
</dbReference>
<proteinExistence type="predicted"/>
<keyword evidence="3" id="KW-0597">Phosphoprotein</keyword>
<dbReference type="CDD" id="cd00082">
    <property type="entry name" value="HisKA"/>
    <property type="match status" value="1"/>
</dbReference>
<keyword evidence="9" id="KW-0547">Nucleotide-binding</keyword>
<dbReference type="SMART" id="SM00387">
    <property type="entry name" value="HATPase_c"/>
    <property type="match status" value="1"/>
</dbReference>